<feature type="binding site" evidence="4">
    <location>
        <position position="192"/>
    </location>
    <ligand>
        <name>a divalent metal cation</name>
        <dbReference type="ChEBI" id="CHEBI:60240"/>
        <label>1</label>
    </ligand>
</feature>
<feature type="binding site" evidence="4">
    <location>
        <position position="84"/>
    </location>
    <ligand>
        <name>a divalent metal cation</name>
        <dbReference type="ChEBI" id="CHEBI:60240"/>
        <label>1</label>
    </ligand>
</feature>
<dbReference type="InterPro" id="IPR032466">
    <property type="entry name" value="Metal_Hydrolase"/>
</dbReference>
<dbReference type="NCBIfam" id="NF041926">
    <property type="entry name" value="QatD"/>
    <property type="match status" value="1"/>
</dbReference>
<accession>A0A150XZ38</accession>
<dbReference type="PIRSF" id="PIRSF005902">
    <property type="entry name" value="DNase_TatD"/>
    <property type="match status" value="1"/>
</dbReference>
<dbReference type="PANTHER" id="PTHR46317:SF1">
    <property type="entry name" value="HYDROLASE, TATD FAMILY"/>
    <property type="match status" value="1"/>
</dbReference>
<sequence>MIDTHCHIDLYPNPERLLKKIDRAQITVIGMTNLPSHFEMGFRYVRPYKKIRLALGMHPLHADQHQHEFDGFLRLLQYTSYIGEVGLDFSYEGIRTKDIQIASFKRILNSISGERKILSIHSRKAESQVYELLIDHNIQSAIFHWYSGPLKLIDKISESGFYFSINPAMIKSRNGQKIVERIPLENVLTETDGPFIENDGVPIEPENVSLVLDYLASTWKCSIDQAEKVVDRNFSKLINYIR</sequence>
<dbReference type="InterPro" id="IPR001130">
    <property type="entry name" value="TatD-like"/>
</dbReference>
<dbReference type="Pfam" id="PF01026">
    <property type="entry name" value="TatD_DNase"/>
    <property type="match status" value="1"/>
</dbReference>
<protein>
    <submittedName>
        <fullName evidence="5">Deoxyribonuclease</fullName>
    </submittedName>
</protein>
<evidence type="ECO:0000256" key="1">
    <source>
        <dbReference type="ARBA" id="ARBA00009275"/>
    </source>
</evidence>
<evidence type="ECO:0000256" key="2">
    <source>
        <dbReference type="ARBA" id="ARBA00022723"/>
    </source>
</evidence>
<proteinExistence type="inferred from homology"/>
<comment type="similarity">
    <text evidence="1">Belongs to the metallo-dependent hydrolases superfamily. TatD-type hydrolase family.</text>
</comment>
<keyword evidence="3" id="KW-0378">Hydrolase</keyword>
<keyword evidence="2 4" id="KW-0479">Metal-binding</keyword>
<dbReference type="PROSITE" id="PS01137">
    <property type="entry name" value="TATD_1"/>
    <property type="match status" value="1"/>
</dbReference>
<evidence type="ECO:0000256" key="3">
    <source>
        <dbReference type="ARBA" id="ARBA00022801"/>
    </source>
</evidence>
<dbReference type="GO" id="GO:0016788">
    <property type="term" value="F:hydrolase activity, acting on ester bonds"/>
    <property type="evidence" value="ECO:0007669"/>
    <property type="project" value="InterPro"/>
</dbReference>
<dbReference type="SUPFAM" id="SSF51556">
    <property type="entry name" value="Metallo-dependent hydrolases"/>
    <property type="match status" value="1"/>
</dbReference>
<dbReference type="InterPro" id="IPR018228">
    <property type="entry name" value="DNase_TatD-rel_CS"/>
</dbReference>
<comment type="caution">
    <text evidence="5">The sequence shown here is derived from an EMBL/GenBank/DDBJ whole genome shotgun (WGS) entry which is preliminary data.</text>
</comment>
<dbReference type="EMBL" id="LRPB01000023">
    <property type="protein sequence ID" value="KYG83936.1"/>
    <property type="molecule type" value="Genomic_DNA"/>
</dbReference>
<dbReference type="AlphaFoldDB" id="A0A150XZ38"/>
<dbReference type="RefSeq" id="WP_062300764.1">
    <property type="nucleotide sequence ID" value="NZ_LRPB01000023.1"/>
</dbReference>
<feature type="binding site" evidence="4">
    <location>
        <position position="7"/>
    </location>
    <ligand>
        <name>a divalent metal cation</name>
        <dbReference type="ChEBI" id="CHEBI:60240"/>
        <label>1</label>
    </ligand>
</feature>
<dbReference type="CDD" id="cd01310">
    <property type="entry name" value="TatD_DNAse"/>
    <property type="match status" value="1"/>
</dbReference>
<dbReference type="InterPro" id="IPR049677">
    <property type="entry name" value="QatD"/>
</dbReference>
<name>A0A150XZ38_9BACT</name>
<dbReference type="Proteomes" id="UP000075663">
    <property type="component" value="Unassembled WGS sequence"/>
</dbReference>
<gene>
    <name evidence="5" type="ORF">AWW67_02120</name>
</gene>
<evidence type="ECO:0000256" key="4">
    <source>
        <dbReference type="PIRSR" id="PIRSR005902-1"/>
    </source>
</evidence>
<feature type="binding site" evidence="4">
    <location>
        <position position="121"/>
    </location>
    <ligand>
        <name>a divalent metal cation</name>
        <dbReference type="ChEBI" id="CHEBI:60240"/>
        <label>2</label>
    </ligand>
</feature>
<reference evidence="5 6" key="1">
    <citation type="submission" date="2016-01" db="EMBL/GenBank/DDBJ databases">
        <title>Genome sequencing of Roseivirga seohaensis SW-152.</title>
        <authorList>
            <person name="Selvaratnam C."/>
            <person name="Thevarajoo S."/>
            <person name="Goh K.M."/>
            <person name="Ee R."/>
            <person name="Chan K.-G."/>
            <person name="Chong C.S."/>
        </authorList>
    </citation>
    <scope>NUCLEOTIDE SEQUENCE [LARGE SCALE GENOMIC DNA]</scope>
    <source>
        <strain evidence="5 6">SW-152</strain>
    </source>
</reference>
<dbReference type="Gene3D" id="3.20.20.140">
    <property type="entry name" value="Metal-dependent hydrolases"/>
    <property type="match status" value="1"/>
</dbReference>
<dbReference type="PANTHER" id="PTHR46317">
    <property type="entry name" value="HYDROLASE OF PHP SUPERFAMILY-RELATED PROTEIN"/>
    <property type="match status" value="1"/>
</dbReference>
<evidence type="ECO:0000313" key="6">
    <source>
        <dbReference type="Proteomes" id="UP000075663"/>
    </source>
</evidence>
<evidence type="ECO:0000313" key="5">
    <source>
        <dbReference type="EMBL" id="KYG83936.1"/>
    </source>
</evidence>
<dbReference type="STRING" id="1914963.AWW67_02120"/>
<feature type="binding site" evidence="4">
    <location>
        <position position="144"/>
    </location>
    <ligand>
        <name>a divalent metal cation</name>
        <dbReference type="ChEBI" id="CHEBI:60240"/>
        <label>2</label>
    </ligand>
</feature>
<dbReference type="GO" id="GO:0046872">
    <property type="term" value="F:metal ion binding"/>
    <property type="evidence" value="ECO:0007669"/>
    <property type="project" value="UniProtKB-KW"/>
</dbReference>
<organism evidence="5 6">
    <name type="scientific">Roseivirga seohaensis</name>
    <dbReference type="NCBI Taxonomy" id="1914963"/>
    <lineage>
        <taxon>Bacteria</taxon>
        <taxon>Pseudomonadati</taxon>
        <taxon>Bacteroidota</taxon>
        <taxon>Cytophagia</taxon>
        <taxon>Cytophagales</taxon>
        <taxon>Roseivirgaceae</taxon>
        <taxon>Roseivirga</taxon>
    </lineage>
</organism>
<feature type="binding site" evidence="4">
    <location>
        <position position="5"/>
    </location>
    <ligand>
        <name>a divalent metal cation</name>
        <dbReference type="ChEBI" id="CHEBI:60240"/>
        <label>1</label>
    </ligand>
</feature>